<dbReference type="RefSeq" id="WP_092065892.1">
    <property type="nucleotide sequence ID" value="NZ_FNIN01000010.1"/>
</dbReference>
<gene>
    <name evidence="1" type="ORF">SAMN04488516_11035</name>
</gene>
<proteinExistence type="predicted"/>
<dbReference type="STRING" id="206665.SAMN04488516_11035"/>
<keyword evidence="2" id="KW-1185">Reference proteome</keyword>
<organism evidence="1 2">
    <name type="scientific">Desulfonauticus submarinus</name>
    <dbReference type="NCBI Taxonomy" id="206665"/>
    <lineage>
        <taxon>Bacteria</taxon>
        <taxon>Pseudomonadati</taxon>
        <taxon>Thermodesulfobacteriota</taxon>
        <taxon>Desulfovibrionia</taxon>
        <taxon>Desulfovibrionales</taxon>
        <taxon>Desulfonauticaceae</taxon>
        <taxon>Desulfonauticus</taxon>
    </lineage>
</organism>
<accession>A0A1H0F1E3</accession>
<sequence>MGKVLQIRVIAYTFDPKEINQNWPTLYKIATDDAYNKKEFGLLELIQKVKEKVLFSEDLNSKLKNILTPYIDKLNILCTQLEDALSNWKSKNANEISYQIEDVLDNAEEAVKEIGYP</sequence>
<evidence type="ECO:0000313" key="2">
    <source>
        <dbReference type="Proteomes" id="UP000199602"/>
    </source>
</evidence>
<dbReference type="EMBL" id="FNIN01000010">
    <property type="protein sequence ID" value="SDN88464.1"/>
    <property type="molecule type" value="Genomic_DNA"/>
</dbReference>
<evidence type="ECO:0000313" key="1">
    <source>
        <dbReference type="EMBL" id="SDN88464.1"/>
    </source>
</evidence>
<dbReference type="Proteomes" id="UP000199602">
    <property type="component" value="Unassembled WGS sequence"/>
</dbReference>
<dbReference type="AlphaFoldDB" id="A0A1H0F1E3"/>
<name>A0A1H0F1E3_9BACT</name>
<protein>
    <submittedName>
        <fullName evidence="1">Uncharacterized protein</fullName>
    </submittedName>
</protein>
<dbReference type="OrthoDB" id="5471998at2"/>
<reference evidence="1 2" key="1">
    <citation type="submission" date="2016-10" db="EMBL/GenBank/DDBJ databases">
        <authorList>
            <person name="de Groot N.N."/>
        </authorList>
    </citation>
    <scope>NUCLEOTIDE SEQUENCE [LARGE SCALE GENOMIC DNA]</scope>
    <source>
        <strain evidence="1 2">DSM 15269</strain>
    </source>
</reference>